<keyword evidence="1" id="KW-0812">Transmembrane</keyword>
<dbReference type="RefSeq" id="WP_136580666.1">
    <property type="nucleotide sequence ID" value="NZ_STFF01000014.1"/>
</dbReference>
<keyword evidence="1" id="KW-1133">Transmembrane helix</keyword>
<dbReference type="OrthoDB" id="966148at2"/>
<dbReference type="Pfam" id="PF05099">
    <property type="entry name" value="TerB"/>
    <property type="match status" value="1"/>
</dbReference>
<dbReference type="CDD" id="cd07177">
    <property type="entry name" value="terB_like"/>
    <property type="match status" value="1"/>
</dbReference>
<reference evidence="3 4" key="1">
    <citation type="submission" date="2019-04" db="EMBL/GenBank/DDBJ databases">
        <title>Niastella caeni sp. nov., isolated from activated sludge.</title>
        <authorList>
            <person name="Sheng M."/>
        </authorList>
    </citation>
    <scope>NUCLEOTIDE SEQUENCE [LARGE SCALE GENOMIC DNA]</scope>
    <source>
        <strain evidence="3 4">HX-2-15</strain>
    </source>
</reference>
<proteinExistence type="predicted"/>
<protein>
    <submittedName>
        <fullName evidence="3">TerB family tellurite resistance protein</fullName>
    </submittedName>
</protein>
<keyword evidence="4" id="KW-1185">Reference proteome</keyword>
<sequence length="241" mass="25550">METTTVLEGYSDQEKGAYLGAMASIATADRQASNEELEYITALCDAADISETQKEAVIKAANELSGEELKKCLDILKNSDLKYSLVTDLIAFAKADNNYGIEEQQRVKETSDYLGVDQNQFSLLNEFTEKAATNDVPVEEKAKPSFLSSLGLSEKMKSAGINANSLMKGLLGVAGPLILGGILSGALRRRGRRGSSMFGNLGGMFGNSGLLRGAGLGSLIGMLSGGRGFRNTGGLLGRILH</sequence>
<dbReference type="Proteomes" id="UP000306918">
    <property type="component" value="Unassembled WGS sequence"/>
</dbReference>
<dbReference type="InterPro" id="IPR029024">
    <property type="entry name" value="TerB-like"/>
</dbReference>
<comment type="caution">
    <text evidence="3">The sequence shown here is derived from an EMBL/GenBank/DDBJ whole genome shotgun (WGS) entry which is preliminary data.</text>
</comment>
<evidence type="ECO:0000313" key="3">
    <source>
        <dbReference type="EMBL" id="THU31120.1"/>
    </source>
</evidence>
<gene>
    <name evidence="3" type="ORF">FAM09_28980</name>
</gene>
<feature type="domain" description="Co-chaperone DjlA N-terminal" evidence="2">
    <location>
        <begin position="19"/>
        <end position="123"/>
    </location>
</feature>
<dbReference type="InterPro" id="IPR007791">
    <property type="entry name" value="DjlA_N"/>
</dbReference>
<name>A0A4S8H8D4_9BACT</name>
<evidence type="ECO:0000313" key="4">
    <source>
        <dbReference type="Proteomes" id="UP000306918"/>
    </source>
</evidence>
<dbReference type="EMBL" id="STFF01000014">
    <property type="protein sequence ID" value="THU31120.1"/>
    <property type="molecule type" value="Genomic_DNA"/>
</dbReference>
<organism evidence="3 4">
    <name type="scientific">Niastella caeni</name>
    <dbReference type="NCBI Taxonomy" id="2569763"/>
    <lineage>
        <taxon>Bacteria</taxon>
        <taxon>Pseudomonadati</taxon>
        <taxon>Bacteroidota</taxon>
        <taxon>Chitinophagia</taxon>
        <taxon>Chitinophagales</taxon>
        <taxon>Chitinophagaceae</taxon>
        <taxon>Niastella</taxon>
    </lineage>
</organism>
<dbReference type="AlphaFoldDB" id="A0A4S8H8D4"/>
<dbReference type="Gene3D" id="1.10.3680.10">
    <property type="entry name" value="TerB-like"/>
    <property type="match status" value="1"/>
</dbReference>
<evidence type="ECO:0000256" key="1">
    <source>
        <dbReference type="SAM" id="Phobius"/>
    </source>
</evidence>
<accession>A0A4S8H8D4</accession>
<evidence type="ECO:0000259" key="2">
    <source>
        <dbReference type="Pfam" id="PF05099"/>
    </source>
</evidence>
<keyword evidence="1" id="KW-0472">Membrane</keyword>
<dbReference type="SUPFAM" id="SSF158682">
    <property type="entry name" value="TerB-like"/>
    <property type="match status" value="1"/>
</dbReference>
<feature type="transmembrane region" description="Helical" evidence="1">
    <location>
        <begin position="166"/>
        <end position="187"/>
    </location>
</feature>